<dbReference type="Proteomes" id="UP000588491">
    <property type="component" value="Unassembled WGS sequence"/>
</dbReference>
<dbReference type="AlphaFoldDB" id="A0A7Y0KD81"/>
<proteinExistence type="predicted"/>
<evidence type="ECO:0000313" key="2">
    <source>
        <dbReference type="EMBL" id="NMO80140.1"/>
    </source>
</evidence>
<keyword evidence="3" id="KW-1185">Reference proteome</keyword>
<comment type="caution">
    <text evidence="2">The sequence shown here is derived from an EMBL/GenBank/DDBJ whole genome shotgun (WGS) entry which is preliminary data.</text>
</comment>
<organism evidence="2 3">
    <name type="scientific">Niallia alba</name>
    <dbReference type="NCBI Taxonomy" id="2729105"/>
    <lineage>
        <taxon>Bacteria</taxon>
        <taxon>Bacillati</taxon>
        <taxon>Bacillota</taxon>
        <taxon>Bacilli</taxon>
        <taxon>Bacillales</taxon>
        <taxon>Bacillaceae</taxon>
        <taxon>Niallia</taxon>
    </lineage>
</organism>
<name>A0A7Y0KD81_9BACI</name>
<sequence length="98" mass="11864">MARRTEEERLVDLEEKIRKMQMEKQRLANQVRQKERKERTRRLIQVGGLIEKYFEIKGEEETIKLIVSFKESVEKNKEKILSLDIDQARKILQVHIDK</sequence>
<gene>
    <name evidence="2" type="ORF">HHU08_24820</name>
</gene>
<accession>A0A7Y0KD81</accession>
<protein>
    <submittedName>
        <fullName evidence="2">Conjugal transfer protein TraD</fullName>
    </submittedName>
</protein>
<reference evidence="2 3" key="1">
    <citation type="submission" date="2020-04" db="EMBL/GenBank/DDBJ databases">
        <title>Bacillus sp. UniB3 isolated from commercial digestive syrup.</title>
        <authorList>
            <person name="Thorat V."/>
            <person name="Kirdat K."/>
            <person name="Tiwarekar B."/>
            <person name="Yadav A."/>
        </authorList>
    </citation>
    <scope>NUCLEOTIDE SEQUENCE [LARGE SCALE GENOMIC DNA]</scope>
    <source>
        <strain evidence="2 3">UniB3</strain>
    </source>
</reference>
<dbReference type="RefSeq" id="WP_169189767.1">
    <property type="nucleotide sequence ID" value="NZ_JABBPK010000002.1"/>
</dbReference>
<feature type="coiled-coil region" evidence="1">
    <location>
        <begin position="3"/>
        <end position="40"/>
    </location>
</feature>
<evidence type="ECO:0000313" key="3">
    <source>
        <dbReference type="Proteomes" id="UP000588491"/>
    </source>
</evidence>
<evidence type="ECO:0000256" key="1">
    <source>
        <dbReference type="SAM" id="Coils"/>
    </source>
</evidence>
<dbReference type="EMBL" id="JABBPK010000002">
    <property type="protein sequence ID" value="NMO80140.1"/>
    <property type="molecule type" value="Genomic_DNA"/>
</dbReference>
<keyword evidence="1" id="KW-0175">Coiled coil</keyword>